<reference evidence="1" key="1">
    <citation type="submission" date="2018-04" db="EMBL/GenBank/DDBJ databases">
        <authorList>
            <person name="Go L.Y."/>
            <person name="Mitchell J.A."/>
        </authorList>
    </citation>
    <scope>NUCLEOTIDE SEQUENCE</scope>
    <source>
        <strain evidence="1">WBAD</strain>
    </source>
</reference>
<protein>
    <submittedName>
        <fullName evidence="1">Uncharacterized protein</fullName>
    </submittedName>
</protein>
<proteinExistence type="predicted"/>
<gene>
    <name evidence="1" type="ORF">WBAD_0966</name>
</gene>
<sequence length="52" mass="6013">MLSSLFCTRRSLIVSEQIHNLYKEDIGTICPFKACMSMICVIHDFKHDDPPK</sequence>
<evidence type="ECO:0000313" key="1">
    <source>
        <dbReference type="EMBL" id="SPP33362.1"/>
    </source>
</evidence>
<name>A0A3B0JDM5_9RICK</name>
<accession>A0A3B0JDM5</accession>
<dbReference type="AlphaFoldDB" id="A0A3B0JDM5"/>
<organism evidence="1">
    <name type="scientific">Wolbachia endosymbiont of Aleurodicus dispersus</name>
    <dbReference type="NCBI Taxonomy" id="1288877"/>
    <lineage>
        <taxon>Bacteria</taxon>
        <taxon>Pseudomonadati</taxon>
        <taxon>Pseudomonadota</taxon>
        <taxon>Alphaproteobacteria</taxon>
        <taxon>Rickettsiales</taxon>
        <taxon>Anaplasmataceae</taxon>
        <taxon>Wolbachieae</taxon>
        <taxon>Wolbachia</taxon>
    </lineage>
</organism>
<dbReference type="EMBL" id="OUNE01000172">
    <property type="protein sequence ID" value="SPP33362.1"/>
    <property type="molecule type" value="Genomic_DNA"/>
</dbReference>